<evidence type="ECO:0000256" key="1">
    <source>
        <dbReference type="SAM" id="MobiDB-lite"/>
    </source>
</evidence>
<gene>
    <name evidence="2" type="ORF">OLC1_LOCUS16801</name>
</gene>
<dbReference type="AlphaFoldDB" id="A0AAV1DM81"/>
<feature type="region of interest" description="Disordered" evidence="1">
    <location>
        <begin position="143"/>
        <end position="187"/>
    </location>
</feature>
<accession>A0AAV1DM81</accession>
<proteinExistence type="predicted"/>
<keyword evidence="3" id="KW-1185">Reference proteome</keyword>
<name>A0AAV1DM81_OLDCO</name>
<dbReference type="EMBL" id="OX459123">
    <property type="protein sequence ID" value="CAI9108784.1"/>
    <property type="molecule type" value="Genomic_DNA"/>
</dbReference>
<organism evidence="2 3">
    <name type="scientific">Oldenlandia corymbosa var. corymbosa</name>
    <dbReference type="NCBI Taxonomy" id="529605"/>
    <lineage>
        <taxon>Eukaryota</taxon>
        <taxon>Viridiplantae</taxon>
        <taxon>Streptophyta</taxon>
        <taxon>Embryophyta</taxon>
        <taxon>Tracheophyta</taxon>
        <taxon>Spermatophyta</taxon>
        <taxon>Magnoliopsida</taxon>
        <taxon>eudicotyledons</taxon>
        <taxon>Gunneridae</taxon>
        <taxon>Pentapetalae</taxon>
        <taxon>asterids</taxon>
        <taxon>lamiids</taxon>
        <taxon>Gentianales</taxon>
        <taxon>Rubiaceae</taxon>
        <taxon>Rubioideae</taxon>
        <taxon>Spermacoceae</taxon>
        <taxon>Hedyotis-Oldenlandia complex</taxon>
        <taxon>Oldenlandia</taxon>
    </lineage>
</organism>
<sequence>MGKPPPLKKDLEKDANLITKKKGIKIHLPKVSLKSRKKKSVAPVDISSDVVTHAITSNHFAALETIEEDKNEVVNVEEEGSIEEVFAEELGDHRSDAIQNVLLPLVSGDSLGLDKYYDDGIIGKNSEMGAVDDIERDVWSEGDLDDAKTHDSAQGESYVPKKCGRKSKEERARAQAGLVPRHSPRLQ</sequence>
<protein>
    <submittedName>
        <fullName evidence="2">OLC1v1008467C1</fullName>
    </submittedName>
</protein>
<evidence type="ECO:0000313" key="3">
    <source>
        <dbReference type="Proteomes" id="UP001161247"/>
    </source>
</evidence>
<dbReference type="Proteomes" id="UP001161247">
    <property type="component" value="Chromosome 6"/>
</dbReference>
<evidence type="ECO:0000313" key="2">
    <source>
        <dbReference type="EMBL" id="CAI9108784.1"/>
    </source>
</evidence>
<reference evidence="2" key="1">
    <citation type="submission" date="2023-03" db="EMBL/GenBank/DDBJ databases">
        <authorList>
            <person name="Julca I."/>
        </authorList>
    </citation>
    <scope>NUCLEOTIDE SEQUENCE</scope>
</reference>